<evidence type="ECO:0000313" key="1">
    <source>
        <dbReference type="EMBL" id="PZR14916.1"/>
    </source>
</evidence>
<protein>
    <recommendedName>
        <fullName evidence="3">Neutral/alkaline non-lysosomal ceramidase N-terminal domain-containing protein</fullName>
    </recommendedName>
</protein>
<organism evidence="1 2">
    <name type="scientific">Archangium gephyra</name>
    <dbReference type="NCBI Taxonomy" id="48"/>
    <lineage>
        <taxon>Bacteria</taxon>
        <taxon>Pseudomonadati</taxon>
        <taxon>Myxococcota</taxon>
        <taxon>Myxococcia</taxon>
        <taxon>Myxococcales</taxon>
        <taxon>Cystobacterineae</taxon>
        <taxon>Archangiaceae</taxon>
        <taxon>Archangium</taxon>
    </lineage>
</organism>
<dbReference type="Proteomes" id="UP000249061">
    <property type="component" value="Unassembled WGS sequence"/>
</dbReference>
<dbReference type="AlphaFoldDB" id="A0A2W5TQP9"/>
<comment type="caution">
    <text evidence="1">The sequence shown here is derived from an EMBL/GenBank/DDBJ whole genome shotgun (WGS) entry which is preliminary data.</text>
</comment>
<name>A0A2W5TQP9_9BACT</name>
<gene>
    <name evidence="1" type="ORF">DI536_09025</name>
</gene>
<evidence type="ECO:0000313" key="2">
    <source>
        <dbReference type="Proteomes" id="UP000249061"/>
    </source>
</evidence>
<sequence>MKRALALTTLFLAACPAPVEKPMGKGTPPQNFCPGGPTCPNGNDGNFAVGMAKVAISPRNFERPRADWLKNTGDDCPETAPIGKDGLKHCAELIANAWKDCGNDMLCPGDPGYVAPDADGSQGDRKKDEWFFDCGRDQKCPGDPGYTGPDADGTEGNGKFEGFWLAGFGNDMAMVDVHDDTWARAVVMSNGDVSIAIVSVDAVGLFNDDIVKMRTRVAKLTDTPPDFIMVSATHSHETADTMGQWGPRPNFVPDRGVDDVWFENVVIEGVAQAVLQAQLSAKPAKVSVAQGKLGARTREVVADHRDPQVMDDTVNVLKFTEKNSGEVIGTLVNWGSHPEALSDTNNHSSSDFPWAIREAMESGVYNKAGQLLTQGAGGMCLFLQGKVGGLLGPLRSTPITVDGQPAKARSYEKTKAIGDIVAQTALAALDTAQDIPEPLLAFGHQPFLFRVENESFQLVFVNFSILKRRLYEFDPMKIISEANYPKIRSEISKIQLGPVRFLGVPGEIFPELGIGYDPMLAYGVPQITADNPNPPDLSMAPPPPYLQEKMGGEFNMIVGLSGDEVGYLVPSYDFKLHPTKPYGEQAEGHHYEETNSLGPSTVPTLLDEAEKLLTWEPGL</sequence>
<proteinExistence type="predicted"/>
<accession>A0A2W5TQP9</accession>
<dbReference type="PROSITE" id="PS51257">
    <property type="entry name" value="PROKAR_LIPOPROTEIN"/>
    <property type="match status" value="1"/>
</dbReference>
<dbReference type="EMBL" id="QFQP01000006">
    <property type="protein sequence ID" value="PZR14916.1"/>
    <property type="molecule type" value="Genomic_DNA"/>
</dbReference>
<reference evidence="1 2" key="1">
    <citation type="submission" date="2017-08" db="EMBL/GenBank/DDBJ databases">
        <title>Infants hospitalized years apart are colonized by the same room-sourced microbial strains.</title>
        <authorList>
            <person name="Brooks B."/>
            <person name="Olm M.R."/>
            <person name="Firek B.A."/>
            <person name="Baker R."/>
            <person name="Thomas B.C."/>
            <person name="Morowitz M.J."/>
            <person name="Banfield J.F."/>
        </authorList>
    </citation>
    <scope>NUCLEOTIDE SEQUENCE [LARGE SCALE GENOMIC DNA]</scope>
    <source>
        <strain evidence="1">S2_003_000_R2_14</strain>
    </source>
</reference>
<evidence type="ECO:0008006" key="3">
    <source>
        <dbReference type="Google" id="ProtNLM"/>
    </source>
</evidence>